<dbReference type="NCBIfam" id="TIGR00996">
    <property type="entry name" value="Mtu_fam_mce"/>
    <property type="match status" value="1"/>
</dbReference>
<dbReference type="PANTHER" id="PTHR33371:SF19">
    <property type="entry name" value="MCE-FAMILY PROTEIN MCE4A"/>
    <property type="match status" value="1"/>
</dbReference>
<reference evidence="4 5" key="2">
    <citation type="journal article" date="2017" name="Int. J. Syst. Evol. Microbiol.">
        <title>Gordonia phthalatica sp. nov., a di-n-butyl phthalate-degrading bacterium isolated from activated sludge.</title>
        <authorList>
            <person name="Jin D."/>
            <person name="Kong X."/>
            <person name="Jia M."/>
            <person name="Yu X."/>
            <person name="Wang X."/>
            <person name="Zhuang X."/>
            <person name="Deng Y."/>
            <person name="Bai Z."/>
        </authorList>
    </citation>
    <scope>NUCLEOTIDE SEQUENCE [LARGE SCALE GENOMIC DNA]</scope>
    <source>
        <strain evidence="4 5">QH-11</strain>
    </source>
</reference>
<evidence type="ECO:0000259" key="2">
    <source>
        <dbReference type="Pfam" id="PF02470"/>
    </source>
</evidence>
<proteinExistence type="predicted"/>
<dbReference type="GO" id="GO:0005576">
    <property type="term" value="C:extracellular region"/>
    <property type="evidence" value="ECO:0007669"/>
    <property type="project" value="TreeGrafter"/>
</dbReference>
<feature type="region of interest" description="Disordered" evidence="1">
    <location>
        <begin position="323"/>
        <end position="385"/>
    </location>
</feature>
<evidence type="ECO:0000256" key="1">
    <source>
        <dbReference type="SAM" id="MobiDB-lite"/>
    </source>
</evidence>
<protein>
    <submittedName>
        <fullName evidence="4">Mammalian cell entry protein</fullName>
    </submittedName>
</protein>
<dbReference type="Pfam" id="PF11887">
    <property type="entry name" value="Mce4_CUP1"/>
    <property type="match status" value="1"/>
</dbReference>
<dbReference type="InterPro" id="IPR003399">
    <property type="entry name" value="Mce/MlaD"/>
</dbReference>
<dbReference type="EMBL" id="CP011853">
    <property type="protein sequence ID" value="ALG85799.1"/>
    <property type="molecule type" value="Genomic_DNA"/>
</dbReference>
<dbReference type="RefSeq" id="WP_062393890.1">
    <property type="nucleotide sequence ID" value="NZ_CP011853.1"/>
</dbReference>
<keyword evidence="5" id="KW-1185">Reference proteome</keyword>
<dbReference type="Pfam" id="PF02470">
    <property type="entry name" value="MlaD"/>
    <property type="match status" value="1"/>
</dbReference>
<dbReference type="InterPro" id="IPR005693">
    <property type="entry name" value="Mce"/>
</dbReference>
<sequence>MKTLKRRLLGLVFFAVVIGLLVVSLVKFSGGFDTYKTITLRTDNAGNSLVKNADVKANGVVVGAVHAVNVQPGGKVAVELRITPDQMKNLPDGTTARVLPKTLFGERYIALQIPKNSDGGTLHEGSVITTDKQGNAAEVEDLFDALLPVIKAIPPQDLNVTLSAISQAIGGKGHQIGEIVERLNTIFKRVNANMDDLQGTIRGLATFSQTYATALPDIIDAFDNLRVTGNTIVERQSDLRSTIQTLGVAAVDTTKFLKKNKKDMLDLFIDSEPFLKGLAMQSPTFGCMFNNFAKIMPKIGTIVGKGTANPGVRVNLQFVNPRGRYLPNQDEPRMNWKNPPARCYQPATNGRPFPQYPGGSVPDGSYQPPSRNAGPSTWPDLPQPQFSVAPSGKISDSDYQKQLKVMYAAASGINPEEVPTWITYIGAGALQGAEVTVK</sequence>
<evidence type="ECO:0000313" key="4">
    <source>
        <dbReference type="EMBL" id="ALG85799.1"/>
    </source>
</evidence>
<gene>
    <name evidence="4" type="ORF">ACH46_16535</name>
</gene>
<feature type="domain" description="Mammalian cell entry C-terminal" evidence="3">
    <location>
        <begin position="121"/>
        <end position="337"/>
    </location>
</feature>
<dbReference type="InterPro" id="IPR052336">
    <property type="entry name" value="MlaD_Phospholipid_Transporter"/>
</dbReference>
<evidence type="ECO:0000313" key="5">
    <source>
        <dbReference type="Proteomes" id="UP000063789"/>
    </source>
</evidence>
<dbReference type="KEGG" id="goq:ACH46_16535"/>
<dbReference type="GO" id="GO:0051701">
    <property type="term" value="P:biological process involved in interaction with host"/>
    <property type="evidence" value="ECO:0007669"/>
    <property type="project" value="TreeGrafter"/>
</dbReference>
<dbReference type="Proteomes" id="UP000063789">
    <property type="component" value="Chromosome"/>
</dbReference>
<dbReference type="PANTHER" id="PTHR33371">
    <property type="entry name" value="INTERMEMBRANE PHOSPHOLIPID TRANSPORT SYSTEM BINDING PROTEIN MLAD-RELATED"/>
    <property type="match status" value="1"/>
</dbReference>
<organism evidence="4 5">
    <name type="scientific">Gordonia phthalatica</name>
    <dbReference type="NCBI Taxonomy" id="1136941"/>
    <lineage>
        <taxon>Bacteria</taxon>
        <taxon>Bacillati</taxon>
        <taxon>Actinomycetota</taxon>
        <taxon>Actinomycetes</taxon>
        <taxon>Mycobacteriales</taxon>
        <taxon>Gordoniaceae</taxon>
        <taxon>Gordonia</taxon>
    </lineage>
</organism>
<reference evidence="5" key="1">
    <citation type="submission" date="2015-06" db="EMBL/GenBank/DDBJ databases">
        <title>Complete genome sequence and metabolic analysis of phthalate degradation pathway in Gordonia sp. QH-11.</title>
        <authorList>
            <person name="Jin D."/>
            <person name="Kong X."/>
            <person name="Bai Z."/>
        </authorList>
    </citation>
    <scope>NUCLEOTIDE SEQUENCE [LARGE SCALE GENOMIC DNA]</scope>
    <source>
        <strain evidence="5">QH-11</strain>
    </source>
</reference>
<feature type="domain" description="Mce/MlaD" evidence="2">
    <location>
        <begin position="35"/>
        <end position="112"/>
    </location>
</feature>
<dbReference type="AlphaFoldDB" id="A0A0N7FV03"/>
<evidence type="ECO:0000259" key="3">
    <source>
        <dbReference type="Pfam" id="PF11887"/>
    </source>
</evidence>
<dbReference type="InterPro" id="IPR024516">
    <property type="entry name" value="Mce_C"/>
</dbReference>
<dbReference type="PATRIC" id="fig|1136941.3.peg.3380"/>
<dbReference type="OrthoDB" id="3460188at2"/>
<dbReference type="STRING" id="1136941.ACH46_16535"/>
<accession>A0A0N7FV03</accession>
<name>A0A0N7FV03_9ACTN</name>